<dbReference type="AlphaFoldDB" id="A0A1I6NVD0"/>
<accession>A0A1I6NVD0</accession>
<evidence type="ECO:0000313" key="1">
    <source>
        <dbReference type="EMBL" id="SFS31840.1"/>
    </source>
</evidence>
<protein>
    <submittedName>
        <fullName evidence="1">Uncharacterized protein</fullName>
    </submittedName>
</protein>
<evidence type="ECO:0000313" key="2">
    <source>
        <dbReference type="Proteomes" id="UP000198660"/>
    </source>
</evidence>
<reference evidence="2" key="1">
    <citation type="submission" date="2016-10" db="EMBL/GenBank/DDBJ databases">
        <authorList>
            <person name="Varghese N."/>
            <person name="Submissions S."/>
        </authorList>
    </citation>
    <scope>NUCLEOTIDE SEQUENCE [LARGE SCALE GENOMIC DNA]</scope>
    <source>
        <strain evidence="2">DSM 45789</strain>
    </source>
</reference>
<keyword evidence="2" id="KW-1185">Reference proteome</keyword>
<dbReference type="EMBL" id="FPAA01000001">
    <property type="protein sequence ID" value="SFS31840.1"/>
    <property type="molecule type" value="Genomic_DNA"/>
</dbReference>
<gene>
    <name evidence="1" type="ORF">SAMN05444972_101164</name>
</gene>
<sequence>METSSPLAIYGGRPVREHYLPYGKQRIEEVELFCEVRKCMDGEETDVLGTWNCSVGDE</sequence>
<name>A0A1I6NVD0_9BACL</name>
<dbReference type="Proteomes" id="UP000198660">
    <property type="component" value="Unassembled WGS sequence"/>
</dbReference>
<organism evidence="1 2">
    <name type="scientific">Marininema halotolerans</name>
    <dbReference type="NCBI Taxonomy" id="1155944"/>
    <lineage>
        <taxon>Bacteria</taxon>
        <taxon>Bacillati</taxon>
        <taxon>Bacillota</taxon>
        <taxon>Bacilli</taxon>
        <taxon>Bacillales</taxon>
        <taxon>Thermoactinomycetaceae</taxon>
        <taxon>Marininema</taxon>
    </lineage>
</organism>
<proteinExistence type="predicted"/>